<evidence type="ECO:0000313" key="5">
    <source>
        <dbReference type="EMBL" id="GAA0876253.1"/>
    </source>
</evidence>
<dbReference type="SUPFAM" id="SSF52540">
    <property type="entry name" value="P-loop containing nucleoside triphosphate hydrolases"/>
    <property type="match status" value="1"/>
</dbReference>
<dbReference type="Proteomes" id="UP001501126">
    <property type="component" value="Unassembled WGS sequence"/>
</dbReference>
<dbReference type="PROSITE" id="PS00211">
    <property type="entry name" value="ABC_TRANSPORTER_1"/>
    <property type="match status" value="1"/>
</dbReference>
<organism evidence="5 6">
    <name type="scientific">Wandonia haliotis</name>
    <dbReference type="NCBI Taxonomy" id="574963"/>
    <lineage>
        <taxon>Bacteria</taxon>
        <taxon>Pseudomonadati</taxon>
        <taxon>Bacteroidota</taxon>
        <taxon>Flavobacteriia</taxon>
        <taxon>Flavobacteriales</taxon>
        <taxon>Crocinitomicaceae</taxon>
        <taxon>Wandonia</taxon>
    </lineage>
</organism>
<evidence type="ECO:0000256" key="3">
    <source>
        <dbReference type="ARBA" id="ARBA00022840"/>
    </source>
</evidence>
<dbReference type="InterPro" id="IPR003439">
    <property type="entry name" value="ABC_transporter-like_ATP-bd"/>
</dbReference>
<dbReference type="Pfam" id="PF00005">
    <property type="entry name" value="ABC_tran"/>
    <property type="match status" value="1"/>
</dbReference>
<dbReference type="InterPro" id="IPR050093">
    <property type="entry name" value="ABC_SmlMolc_Importer"/>
</dbReference>
<dbReference type="Gene3D" id="3.40.50.300">
    <property type="entry name" value="P-loop containing nucleotide triphosphate hydrolases"/>
    <property type="match status" value="1"/>
</dbReference>
<dbReference type="RefSeq" id="WP_343788699.1">
    <property type="nucleotide sequence ID" value="NZ_BAAAFH010000022.1"/>
</dbReference>
<dbReference type="PANTHER" id="PTHR42781:SF4">
    <property type="entry name" value="SPERMIDINE_PUTRESCINE IMPORT ATP-BINDING PROTEIN POTA"/>
    <property type="match status" value="1"/>
</dbReference>
<dbReference type="GO" id="GO:0005524">
    <property type="term" value="F:ATP binding"/>
    <property type="evidence" value="ECO:0007669"/>
    <property type="project" value="UniProtKB-KW"/>
</dbReference>
<evidence type="ECO:0000256" key="1">
    <source>
        <dbReference type="ARBA" id="ARBA00022448"/>
    </source>
</evidence>
<dbReference type="InterPro" id="IPR017871">
    <property type="entry name" value="ABC_transporter-like_CS"/>
</dbReference>
<comment type="caution">
    <text evidence="5">The sequence shown here is derived from an EMBL/GenBank/DDBJ whole genome shotgun (WGS) entry which is preliminary data.</text>
</comment>
<keyword evidence="1" id="KW-0813">Transport</keyword>
<feature type="domain" description="ABC transporter" evidence="4">
    <location>
        <begin position="3"/>
        <end position="235"/>
    </location>
</feature>
<dbReference type="SMART" id="SM00382">
    <property type="entry name" value="AAA"/>
    <property type="match status" value="1"/>
</dbReference>
<gene>
    <name evidence="5" type="ORF">GCM10009118_26630</name>
</gene>
<protein>
    <submittedName>
        <fullName evidence="5">ABC transporter ATP-binding protein</fullName>
    </submittedName>
</protein>
<sequence>MILSARNITKKYADKWVLDGVTLELHEGGTLVVVGRSGGGKSTLLKILAGLEDADDGEVFFHGKRVVGPSLRLVAGHPEIKLVNQDFALDKYHTVEENIRLKVLHYQTGDRDEIVEELITVMGLESLRKKQAYLLSGGEQQRLALARALANEPDILLLDEPFVHLDPLTRRRVELYIHEMRSRWNTTIILVTHDGKEAMAWGDHIAYMEDGVIKRVDSAVNFYIHPTNSKEAQFFGEINVIHSNGRERLFRPDAYSIVADGVEVKVLKTAFQGGYFSHLVRTTASEEELVLYASSPLPQKLMIEPDYAKE</sequence>
<dbReference type="EMBL" id="BAAAFH010000022">
    <property type="protein sequence ID" value="GAA0876253.1"/>
    <property type="molecule type" value="Genomic_DNA"/>
</dbReference>
<dbReference type="InterPro" id="IPR003593">
    <property type="entry name" value="AAA+_ATPase"/>
</dbReference>
<evidence type="ECO:0000256" key="2">
    <source>
        <dbReference type="ARBA" id="ARBA00022741"/>
    </source>
</evidence>
<reference evidence="5 6" key="1">
    <citation type="journal article" date="2019" name="Int. J. Syst. Evol. Microbiol.">
        <title>The Global Catalogue of Microorganisms (GCM) 10K type strain sequencing project: providing services to taxonomists for standard genome sequencing and annotation.</title>
        <authorList>
            <consortium name="The Broad Institute Genomics Platform"/>
            <consortium name="The Broad Institute Genome Sequencing Center for Infectious Disease"/>
            <person name="Wu L."/>
            <person name="Ma J."/>
        </authorList>
    </citation>
    <scope>NUCLEOTIDE SEQUENCE [LARGE SCALE GENOMIC DNA]</scope>
    <source>
        <strain evidence="5 6">JCM 16083</strain>
    </source>
</reference>
<keyword evidence="2" id="KW-0547">Nucleotide-binding</keyword>
<dbReference type="InterPro" id="IPR027417">
    <property type="entry name" value="P-loop_NTPase"/>
</dbReference>
<keyword evidence="3 5" id="KW-0067">ATP-binding</keyword>
<name>A0ABN1MSG7_9FLAO</name>
<evidence type="ECO:0000313" key="6">
    <source>
        <dbReference type="Proteomes" id="UP001501126"/>
    </source>
</evidence>
<accession>A0ABN1MSG7</accession>
<dbReference type="PROSITE" id="PS50893">
    <property type="entry name" value="ABC_TRANSPORTER_2"/>
    <property type="match status" value="1"/>
</dbReference>
<dbReference type="PANTHER" id="PTHR42781">
    <property type="entry name" value="SPERMIDINE/PUTRESCINE IMPORT ATP-BINDING PROTEIN POTA"/>
    <property type="match status" value="1"/>
</dbReference>
<proteinExistence type="predicted"/>
<evidence type="ECO:0000259" key="4">
    <source>
        <dbReference type="PROSITE" id="PS50893"/>
    </source>
</evidence>
<keyword evidence="6" id="KW-1185">Reference proteome</keyword>